<comment type="caution">
    <text evidence="8">The sequence shown here is derived from an EMBL/GenBank/DDBJ whole genome shotgun (WGS) entry which is preliminary data.</text>
</comment>
<reference evidence="8 9" key="1">
    <citation type="journal article" date="2021" name="Sci. Rep.">
        <title>The distribution of antibiotic resistance genes in chicken gut microbiota commensals.</title>
        <authorList>
            <person name="Juricova H."/>
            <person name="Matiasovicova J."/>
            <person name="Kubasova T."/>
            <person name="Cejkova D."/>
            <person name="Rychlik I."/>
        </authorList>
    </citation>
    <scope>NUCLEOTIDE SEQUENCE [LARGE SCALE GENOMIC DNA]</scope>
    <source>
        <strain evidence="8 9">An829</strain>
    </source>
</reference>
<evidence type="ECO:0000256" key="3">
    <source>
        <dbReference type="ARBA" id="ARBA00022475"/>
    </source>
</evidence>
<organism evidence="8 9">
    <name type="scientific">Sutterella massiliensis</name>
    <dbReference type="NCBI Taxonomy" id="1816689"/>
    <lineage>
        <taxon>Bacteria</taxon>
        <taxon>Pseudomonadati</taxon>
        <taxon>Pseudomonadota</taxon>
        <taxon>Betaproteobacteria</taxon>
        <taxon>Burkholderiales</taxon>
        <taxon>Sutterellaceae</taxon>
        <taxon>Sutterella</taxon>
    </lineage>
</organism>
<dbReference type="Pfam" id="PF03350">
    <property type="entry name" value="UPF0114"/>
    <property type="match status" value="1"/>
</dbReference>
<keyword evidence="9" id="KW-1185">Reference proteome</keyword>
<dbReference type="HAMAP" id="MF_00143">
    <property type="entry name" value="UPF0114"/>
    <property type="match status" value="1"/>
</dbReference>
<feature type="transmembrane region" description="Helical" evidence="7">
    <location>
        <begin position="12"/>
        <end position="32"/>
    </location>
</feature>
<feature type="transmembrane region" description="Helical" evidence="7">
    <location>
        <begin position="137"/>
        <end position="156"/>
    </location>
</feature>
<protein>
    <recommendedName>
        <fullName evidence="7">UPF0114 protein H6A60_08580</fullName>
    </recommendedName>
</protein>
<gene>
    <name evidence="8" type="ORF">H6A60_08580</name>
</gene>
<keyword evidence="6 7" id="KW-0472">Membrane</keyword>
<dbReference type="NCBIfam" id="TIGR00645">
    <property type="entry name" value="HI0507"/>
    <property type="match status" value="1"/>
</dbReference>
<keyword evidence="3 7" id="KW-1003">Cell membrane</keyword>
<evidence type="ECO:0000256" key="7">
    <source>
        <dbReference type="HAMAP-Rule" id="MF_00143"/>
    </source>
</evidence>
<dbReference type="PANTHER" id="PTHR38596:SF1">
    <property type="entry name" value="UPF0114 PROTEIN YQHA"/>
    <property type="match status" value="1"/>
</dbReference>
<evidence type="ECO:0000256" key="5">
    <source>
        <dbReference type="ARBA" id="ARBA00022989"/>
    </source>
</evidence>
<dbReference type="InterPro" id="IPR005134">
    <property type="entry name" value="UPF0114"/>
</dbReference>
<feature type="transmembrane region" description="Helical" evidence="7">
    <location>
        <begin position="109"/>
        <end position="125"/>
    </location>
</feature>
<comment type="similarity">
    <text evidence="2 7">Belongs to the UPF0114 family.</text>
</comment>
<name>A0ABS2DT48_9BURK</name>
<keyword evidence="4 7" id="KW-0812">Transmembrane</keyword>
<keyword evidence="5 7" id="KW-1133">Transmembrane helix</keyword>
<dbReference type="RefSeq" id="WP_205103486.1">
    <property type="nucleotide sequence ID" value="NZ_JACJJC010000013.1"/>
</dbReference>
<accession>A0ABS2DT48</accession>
<comment type="subcellular location">
    <subcellularLocation>
        <location evidence="1 7">Cell membrane</location>
        <topology evidence="1 7">Multi-pass membrane protein</topology>
    </subcellularLocation>
</comment>
<feature type="transmembrane region" description="Helical" evidence="7">
    <location>
        <begin position="53"/>
        <end position="75"/>
    </location>
</feature>
<evidence type="ECO:0000313" key="8">
    <source>
        <dbReference type="EMBL" id="MBM6704536.1"/>
    </source>
</evidence>
<evidence type="ECO:0000256" key="6">
    <source>
        <dbReference type="ARBA" id="ARBA00023136"/>
    </source>
</evidence>
<sequence length="167" mass="18806">MEKIFERLMYCMRWVLAPIYIGMSLALIALACKFFQEAFHILPHVFELSESDLILAVLSMIDMGLVGGLIVMVMFSGYENFVSSLDIAKNTEKLAWLGKLDTGSLKNKVAASIVAISSIHLLRIFMEIQEVANDKLIWYVVIHLTFVLSALVMAVIDKMHREGHEGL</sequence>
<evidence type="ECO:0000256" key="4">
    <source>
        <dbReference type="ARBA" id="ARBA00022692"/>
    </source>
</evidence>
<dbReference type="InterPro" id="IPR020761">
    <property type="entry name" value="UPF0114_bac"/>
</dbReference>
<evidence type="ECO:0000256" key="2">
    <source>
        <dbReference type="ARBA" id="ARBA00005774"/>
    </source>
</evidence>
<dbReference type="Proteomes" id="UP000715095">
    <property type="component" value="Unassembled WGS sequence"/>
</dbReference>
<proteinExistence type="inferred from homology"/>
<dbReference type="PANTHER" id="PTHR38596">
    <property type="entry name" value="UPF0114 PROTEIN YQHA"/>
    <property type="match status" value="1"/>
</dbReference>
<evidence type="ECO:0000313" key="9">
    <source>
        <dbReference type="Proteomes" id="UP000715095"/>
    </source>
</evidence>
<evidence type="ECO:0000256" key="1">
    <source>
        <dbReference type="ARBA" id="ARBA00004651"/>
    </source>
</evidence>
<dbReference type="PROSITE" id="PS51257">
    <property type="entry name" value="PROKAR_LIPOPROTEIN"/>
    <property type="match status" value="1"/>
</dbReference>
<dbReference type="EMBL" id="JACJJC010000013">
    <property type="protein sequence ID" value="MBM6704536.1"/>
    <property type="molecule type" value="Genomic_DNA"/>
</dbReference>